<sequence length="230" mass="26397">MKINEHKAVFGPRVLLVPYCSHHVPTYHEWMQDEEIQKATASEPLTLDEEHSMQQSWRLDHDKLTFIVCHAPATQQLDQIKPKTLDTPDQMIGDVNLFLYEHEDENDEENSTDAEIGTAPIIGELEIMIASKSARGKGLAHETLLAFLSYITIHLPAILEEYRAGSDERSERYLKYLRVKIDQHNGKSIALFERVGFSKVGEKANYFGEVEMRVDVVEAKFTDRRKRQSA</sequence>
<evidence type="ECO:0000256" key="2">
    <source>
        <dbReference type="ARBA" id="ARBA00022679"/>
    </source>
</evidence>
<organism evidence="5 6">
    <name type="scientific">Ophiobolus disseminans</name>
    <dbReference type="NCBI Taxonomy" id="1469910"/>
    <lineage>
        <taxon>Eukaryota</taxon>
        <taxon>Fungi</taxon>
        <taxon>Dikarya</taxon>
        <taxon>Ascomycota</taxon>
        <taxon>Pezizomycotina</taxon>
        <taxon>Dothideomycetes</taxon>
        <taxon>Pleosporomycetidae</taxon>
        <taxon>Pleosporales</taxon>
        <taxon>Pleosporineae</taxon>
        <taxon>Phaeosphaeriaceae</taxon>
        <taxon>Ophiobolus</taxon>
    </lineage>
</organism>
<dbReference type="PANTHER" id="PTHR13256">
    <property type="entry name" value="N-ACETYLTRANSFERASE 9"/>
    <property type="match status" value="1"/>
</dbReference>
<feature type="domain" description="N-acetyltransferase" evidence="4">
    <location>
        <begin position="13"/>
        <end position="197"/>
    </location>
</feature>
<evidence type="ECO:0000313" key="6">
    <source>
        <dbReference type="Proteomes" id="UP000799424"/>
    </source>
</evidence>
<proteinExistence type="inferred from homology"/>
<dbReference type="Proteomes" id="UP000799424">
    <property type="component" value="Unassembled WGS sequence"/>
</dbReference>
<dbReference type="Pfam" id="PF13302">
    <property type="entry name" value="Acetyltransf_3"/>
    <property type="match status" value="1"/>
</dbReference>
<dbReference type="Gene3D" id="3.40.630.30">
    <property type="match status" value="1"/>
</dbReference>
<evidence type="ECO:0000313" key="5">
    <source>
        <dbReference type="EMBL" id="KAF2832062.1"/>
    </source>
</evidence>
<gene>
    <name evidence="5" type="ORF">CC86DRAFT_442459</name>
</gene>
<keyword evidence="2" id="KW-0808">Transferase</keyword>
<dbReference type="GO" id="GO:0008080">
    <property type="term" value="F:N-acetyltransferase activity"/>
    <property type="evidence" value="ECO:0007669"/>
    <property type="project" value="InterPro"/>
</dbReference>
<keyword evidence="6" id="KW-1185">Reference proteome</keyword>
<reference evidence="5" key="1">
    <citation type="journal article" date="2020" name="Stud. Mycol.">
        <title>101 Dothideomycetes genomes: a test case for predicting lifestyles and emergence of pathogens.</title>
        <authorList>
            <person name="Haridas S."/>
            <person name="Albert R."/>
            <person name="Binder M."/>
            <person name="Bloem J."/>
            <person name="Labutti K."/>
            <person name="Salamov A."/>
            <person name="Andreopoulos B."/>
            <person name="Baker S."/>
            <person name="Barry K."/>
            <person name="Bills G."/>
            <person name="Bluhm B."/>
            <person name="Cannon C."/>
            <person name="Castanera R."/>
            <person name="Culley D."/>
            <person name="Daum C."/>
            <person name="Ezra D."/>
            <person name="Gonzalez J."/>
            <person name="Henrissat B."/>
            <person name="Kuo A."/>
            <person name="Liang C."/>
            <person name="Lipzen A."/>
            <person name="Lutzoni F."/>
            <person name="Magnuson J."/>
            <person name="Mondo S."/>
            <person name="Nolan M."/>
            <person name="Ohm R."/>
            <person name="Pangilinan J."/>
            <person name="Park H.-J."/>
            <person name="Ramirez L."/>
            <person name="Alfaro M."/>
            <person name="Sun H."/>
            <person name="Tritt A."/>
            <person name="Yoshinaga Y."/>
            <person name="Zwiers L.-H."/>
            <person name="Turgeon B."/>
            <person name="Goodwin S."/>
            <person name="Spatafora J."/>
            <person name="Crous P."/>
            <person name="Grigoriev I."/>
        </authorList>
    </citation>
    <scope>NUCLEOTIDE SEQUENCE</scope>
    <source>
        <strain evidence="5">CBS 113818</strain>
    </source>
</reference>
<comment type="similarity">
    <text evidence="1">Belongs to the acetyltransferase family. GNAT subfamily.</text>
</comment>
<evidence type="ECO:0000256" key="1">
    <source>
        <dbReference type="ARBA" id="ARBA00009342"/>
    </source>
</evidence>
<dbReference type="InterPro" id="IPR016181">
    <property type="entry name" value="Acyl_CoA_acyltransferase"/>
</dbReference>
<dbReference type="EMBL" id="MU006217">
    <property type="protein sequence ID" value="KAF2832062.1"/>
    <property type="molecule type" value="Genomic_DNA"/>
</dbReference>
<dbReference type="OrthoDB" id="5043642at2759"/>
<dbReference type="InterPro" id="IPR000182">
    <property type="entry name" value="GNAT_dom"/>
</dbReference>
<dbReference type="AlphaFoldDB" id="A0A6A7AFM1"/>
<protein>
    <recommendedName>
        <fullName evidence="4">N-acetyltransferase domain-containing protein</fullName>
    </recommendedName>
</protein>
<keyword evidence="3" id="KW-0012">Acyltransferase</keyword>
<accession>A0A6A7AFM1</accession>
<dbReference type="SUPFAM" id="SSF55729">
    <property type="entry name" value="Acyl-CoA N-acyltransferases (Nat)"/>
    <property type="match status" value="1"/>
</dbReference>
<dbReference type="InterPro" id="IPR039135">
    <property type="entry name" value="NAT9-like"/>
</dbReference>
<dbReference type="PANTHER" id="PTHR13256:SF16">
    <property type="entry name" value="ALPHA_BETA-TUBULIN-N-ACETYLTRANSFERASE 9"/>
    <property type="match status" value="1"/>
</dbReference>
<evidence type="ECO:0000256" key="3">
    <source>
        <dbReference type="ARBA" id="ARBA00023315"/>
    </source>
</evidence>
<evidence type="ECO:0000259" key="4">
    <source>
        <dbReference type="Pfam" id="PF13302"/>
    </source>
</evidence>
<name>A0A6A7AFM1_9PLEO</name>